<evidence type="ECO:0000313" key="3">
    <source>
        <dbReference type="Proteomes" id="UP000029672"/>
    </source>
</evidence>
<organism evidence="2 3">
    <name type="scientific">Candidatus Francisella endociliophora</name>
    <dbReference type="NCBI Taxonomy" id="653937"/>
    <lineage>
        <taxon>Bacteria</taxon>
        <taxon>Pseudomonadati</taxon>
        <taxon>Pseudomonadota</taxon>
        <taxon>Gammaproteobacteria</taxon>
        <taxon>Thiotrichales</taxon>
        <taxon>Francisellaceae</taxon>
        <taxon>Francisella</taxon>
    </lineage>
</organism>
<dbReference type="InterPro" id="IPR043129">
    <property type="entry name" value="ATPase_NBD"/>
</dbReference>
<dbReference type="eggNOG" id="COG1940">
    <property type="taxonomic scope" value="Bacteria"/>
</dbReference>
<protein>
    <submittedName>
        <fullName evidence="2">ROK family transcriptional regulator</fullName>
    </submittedName>
</protein>
<dbReference type="PANTHER" id="PTHR18964:SF149">
    <property type="entry name" value="BIFUNCTIONAL UDP-N-ACETYLGLUCOSAMINE 2-EPIMERASE_N-ACETYLMANNOSAMINE KINASE"/>
    <property type="match status" value="1"/>
</dbReference>
<dbReference type="OrthoDB" id="9810372at2"/>
<dbReference type="InterPro" id="IPR000600">
    <property type="entry name" value="ROK"/>
</dbReference>
<dbReference type="HOGENOM" id="CLU_036604_0_4_6"/>
<comment type="similarity">
    <text evidence="1">Belongs to the ROK (NagC/XylR) family.</text>
</comment>
<dbReference type="Gene3D" id="3.30.420.40">
    <property type="match status" value="2"/>
</dbReference>
<gene>
    <name evidence="2" type="ORF">LO80_09465</name>
</gene>
<dbReference type="Proteomes" id="UP000029672">
    <property type="component" value="Chromosome"/>
</dbReference>
<dbReference type="SUPFAM" id="SSF53067">
    <property type="entry name" value="Actin-like ATPase domain"/>
    <property type="match status" value="1"/>
</dbReference>
<evidence type="ECO:0000313" key="2">
    <source>
        <dbReference type="EMBL" id="AIT10177.1"/>
    </source>
</evidence>
<dbReference type="AlphaFoldDB" id="A0A097ERK7"/>
<proteinExistence type="inferred from homology"/>
<accession>A0A097ERK7</accession>
<dbReference type="CDD" id="cd23763">
    <property type="entry name" value="ASKHA_ATPase_ROK"/>
    <property type="match status" value="1"/>
</dbReference>
<dbReference type="Pfam" id="PF00480">
    <property type="entry name" value="ROK"/>
    <property type="match status" value="1"/>
</dbReference>
<sequence length="321" mass="33997">MYIGLDIGGTNISAGIFDEQKNLLNTAKVKSKGKSDSDVVLGQIFKVIGKLLDDSNKDKIKAIGIGIAGFVDSKKGVLNFSANINLNGINIVQEVTQKFNNVPVFLENDVNVGVIGEWKYGVGRGHKNIVGIFAGTGIGGGLVIHDKFLYGETGGAGAVGHVTINSQGPYCGSCGSQGCVETYAGKVGMENRIMNLHKKGVKSILIDSVLENNGKLKGSHLKKALEAKDPVAIDIANIAMTNLGVAVANYINLLNPSMILFGGGIMEAIGQEYLDVIYQSCSKYAFKTMLDACELKIATLGDNSGVYGAMDIAFNRLQGNW</sequence>
<dbReference type="STRING" id="1547445.LO80_09465"/>
<dbReference type="KEGG" id="frf:LO80_09465"/>
<name>A0A097ERK7_9GAMM</name>
<dbReference type="EMBL" id="CP009574">
    <property type="protein sequence ID" value="AIT10177.1"/>
    <property type="molecule type" value="Genomic_DNA"/>
</dbReference>
<evidence type="ECO:0000256" key="1">
    <source>
        <dbReference type="ARBA" id="ARBA00006479"/>
    </source>
</evidence>
<keyword evidence="3" id="KW-1185">Reference proteome</keyword>
<dbReference type="RefSeq" id="WP_040010551.1">
    <property type="nucleotide sequence ID" value="NZ_CP009574.1"/>
</dbReference>
<reference evidence="2 3" key="1">
    <citation type="submission" date="2014-10" db="EMBL/GenBank/DDBJ databases">
        <title>Whole genome sequence of Francisella endociliophora strain FSC1006, isolated from a laboratory culture of the marine ciliate Euplotes raikovi.</title>
        <authorList>
            <person name="Granberg M."/>
            <person name="Backman S."/>
            <person name="Lundmark E."/>
            <person name="Nilsson E."/>
            <person name="Karlsson E."/>
            <person name="Thelaus J."/>
            <person name="Ohrman C."/>
            <person name="Larkeryd A."/>
            <person name="Stenberg P."/>
        </authorList>
    </citation>
    <scope>NUCLEOTIDE SEQUENCE [LARGE SCALE GENOMIC DNA]</scope>
    <source>
        <strain evidence="2 3">FSC1006</strain>
    </source>
</reference>
<dbReference type="PANTHER" id="PTHR18964">
    <property type="entry name" value="ROK (REPRESSOR, ORF, KINASE) FAMILY"/>
    <property type="match status" value="1"/>
</dbReference>